<name>A0A3S5B8P0_9PLAT</name>
<sequence length="147" mass="16861">MKGCLNWIGRQQKEELHAVTTTGKRKIREAIDMLWEKNLMNRRLEKGRVSDKFAYCLSKLGENRNRAWINDLPLTGGKGFSAIKRRVFQCVMLVSNKPVQLWGPGSQGAGQTDKQTVAEIRRYGQNVPETHLRCQMRPEIGVHSLLR</sequence>
<dbReference type="EMBL" id="CAAALY010262087">
    <property type="protein sequence ID" value="VEL39656.1"/>
    <property type="molecule type" value="Genomic_DNA"/>
</dbReference>
<keyword evidence="2" id="KW-1185">Reference proteome</keyword>
<evidence type="ECO:0000313" key="2">
    <source>
        <dbReference type="Proteomes" id="UP000784294"/>
    </source>
</evidence>
<dbReference type="AlphaFoldDB" id="A0A3S5B8P0"/>
<protein>
    <submittedName>
        <fullName evidence="1">Uncharacterized protein</fullName>
    </submittedName>
</protein>
<comment type="caution">
    <text evidence="1">The sequence shown here is derived from an EMBL/GenBank/DDBJ whole genome shotgun (WGS) entry which is preliminary data.</text>
</comment>
<gene>
    <name evidence="1" type="ORF">PXEA_LOCUS33096</name>
</gene>
<organism evidence="1 2">
    <name type="scientific">Protopolystoma xenopodis</name>
    <dbReference type="NCBI Taxonomy" id="117903"/>
    <lineage>
        <taxon>Eukaryota</taxon>
        <taxon>Metazoa</taxon>
        <taxon>Spiralia</taxon>
        <taxon>Lophotrochozoa</taxon>
        <taxon>Platyhelminthes</taxon>
        <taxon>Monogenea</taxon>
        <taxon>Polyopisthocotylea</taxon>
        <taxon>Polystomatidea</taxon>
        <taxon>Polystomatidae</taxon>
        <taxon>Protopolystoma</taxon>
    </lineage>
</organism>
<proteinExistence type="predicted"/>
<reference evidence="1" key="1">
    <citation type="submission" date="2018-11" db="EMBL/GenBank/DDBJ databases">
        <authorList>
            <consortium name="Pathogen Informatics"/>
        </authorList>
    </citation>
    <scope>NUCLEOTIDE SEQUENCE</scope>
</reference>
<accession>A0A3S5B8P0</accession>
<evidence type="ECO:0000313" key="1">
    <source>
        <dbReference type="EMBL" id="VEL39656.1"/>
    </source>
</evidence>
<dbReference type="Proteomes" id="UP000784294">
    <property type="component" value="Unassembled WGS sequence"/>
</dbReference>